<feature type="coiled-coil region" evidence="7">
    <location>
        <begin position="792"/>
        <end position="875"/>
    </location>
</feature>
<dbReference type="EMBL" id="KE560765">
    <property type="protein sequence ID" value="EPZ35750.1"/>
    <property type="molecule type" value="Genomic_DNA"/>
</dbReference>
<proteinExistence type="inferred from homology"/>
<reference evidence="9 10" key="1">
    <citation type="journal article" date="2013" name="Curr. Biol.">
        <title>Shared signatures of parasitism and phylogenomics unite Cryptomycota and microsporidia.</title>
        <authorList>
            <person name="James T.Y."/>
            <person name="Pelin A."/>
            <person name="Bonen L."/>
            <person name="Ahrendt S."/>
            <person name="Sain D."/>
            <person name="Corradi N."/>
            <person name="Stajich J.E."/>
        </authorList>
    </citation>
    <scope>NUCLEOTIDE SEQUENCE [LARGE SCALE GENOMIC DNA]</scope>
    <source>
        <strain evidence="9 10">CSF55</strain>
    </source>
</reference>
<evidence type="ECO:0000256" key="6">
    <source>
        <dbReference type="ARBA" id="ARBA00023242"/>
    </source>
</evidence>
<keyword evidence="3" id="KW-0540">Nuclease</keyword>
<dbReference type="InterPro" id="IPR047021">
    <property type="entry name" value="REXO1/3/4-like"/>
</dbReference>
<comment type="subcellular location">
    <subcellularLocation>
        <location evidence="1">Nucleus</location>
    </subcellularLocation>
</comment>
<evidence type="ECO:0000259" key="8">
    <source>
        <dbReference type="PROSITE" id="PS50033"/>
    </source>
</evidence>
<accession>A0A075B051</accession>
<dbReference type="PROSITE" id="PS50033">
    <property type="entry name" value="UBX"/>
    <property type="match status" value="1"/>
</dbReference>
<dbReference type="InterPro" id="IPR013520">
    <property type="entry name" value="Ribonucl_H"/>
</dbReference>
<gene>
    <name evidence="9" type="ORF">O9G_003368</name>
</gene>
<dbReference type="Gene3D" id="3.40.30.10">
    <property type="entry name" value="Glutaredoxin"/>
    <property type="match status" value="1"/>
</dbReference>
<dbReference type="Pfam" id="PF00929">
    <property type="entry name" value="RNase_T"/>
    <property type="match status" value="1"/>
</dbReference>
<dbReference type="InterPro" id="IPR006577">
    <property type="entry name" value="UAS"/>
</dbReference>
<keyword evidence="10" id="KW-1185">Reference proteome</keyword>
<dbReference type="PANTHER" id="PTHR12801">
    <property type="entry name" value="RNA EXONUCLEASE REXO1 / RECO3 FAMILY MEMBER-RELATED"/>
    <property type="match status" value="1"/>
</dbReference>
<evidence type="ECO:0000256" key="3">
    <source>
        <dbReference type="ARBA" id="ARBA00022722"/>
    </source>
</evidence>
<dbReference type="InterPro" id="IPR034922">
    <property type="entry name" value="REX1-like_exo"/>
</dbReference>
<dbReference type="SMART" id="SM00479">
    <property type="entry name" value="EXOIII"/>
    <property type="match status" value="1"/>
</dbReference>
<keyword evidence="7" id="KW-0175">Coiled coil</keyword>
<dbReference type="Pfam" id="PF14555">
    <property type="entry name" value="UBA_4"/>
    <property type="match status" value="1"/>
</dbReference>
<dbReference type="SMART" id="SM00594">
    <property type="entry name" value="UAS"/>
    <property type="match status" value="1"/>
</dbReference>
<dbReference type="Gene3D" id="1.10.8.10">
    <property type="entry name" value="DNA helicase RuvA subunit, C-terminal domain"/>
    <property type="match status" value="1"/>
</dbReference>
<evidence type="ECO:0000256" key="7">
    <source>
        <dbReference type="SAM" id="Coils"/>
    </source>
</evidence>
<feature type="domain" description="UBX" evidence="8">
    <location>
        <begin position="882"/>
        <end position="959"/>
    </location>
</feature>
<dbReference type="OrthoDB" id="206335at2759"/>
<dbReference type="Pfam" id="PF00789">
    <property type="entry name" value="UBX"/>
    <property type="match status" value="1"/>
</dbReference>
<dbReference type="CDD" id="cd06145">
    <property type="entry name" value="REX1_like"/>
    <property type="match status" value="1"/>
</dbReference>
<dbReference type="InterPro" id="IPR036249">
    <property type="entry name" value="Thioredoxin-like_sf"/>
</dbReference>
<evidence type="ECO:0000256" key="2">
    <source>
        <dbReference type="ARBA" id="ARBA00006357"/>
    </source>
</evidence>
<dbReference type="GO" id="GO:0005634">
    <property type="term" value="C:nucleus"/>
    <property type="evidence" value="ECO:0007669"/>
    <property type="project" value="UniProtKB-SubCell"/>
</dbReference>
<dbReference type="GO" id="GO:0003676">
    <property type="term" value="F:nucleic acid binding"/>
    <property type="evidence" value="ECO:0007669"/>
    <property type="project" value="InterPro"/>
</dbReference>
<dbReference type="InterPro" id="IPR001012">
    <property type="entry name" value="UBX_dom"/>
</dbReference>
<evidence type="ECO:0000256" key="4">
    <source>
        <dbReference type="ARBA" id="ARBA00022801"/>
    </source>
</evidence>
<dbReference type="SUPFAM" id="SSF52833">
    <property type="entry name" value="Thioredoxin-like"/>
    <property type="match status" value="1"/>
</dbReference>
<dbReference type="SUPFAM" id="SSF53098">
    <property type="entry name" value="Ribonuclease H-like"/>
    <property type="match status" value="1"/>
</dbReference>
<dbReference type="Proteomes" id="UP000030755">
    <property type="component" value="Unassembled WGS sequence"/>
</dbReference>
<dbReference type="SMART" id="SM00166">
    <property type="entry name" value="UBX"/>
    <property type="match status" value="1"/>
</dbReference>
<keyword evidence="5 9" id="KW-0269">Exonuclease</keyword>
<dbReference type="GO" id="GO:0010629">
    <property type="term" value="P:negative regulation of gene expression"/>
    <property type="evidence" value="ECO:0007669"/>
    <property type="project" value="UniProtKB-ARBA"/>
</dbReference>
<dbReference type="HOGENOM" id="CLU_306326_0_0_1"/>
<dbReference type="CDD" id="cd01767">
    <property type="entry name" value="UBX"/>
    <property type="match status" value="1"/>
</dbReference>
<sequence length="967" mass="112755">MICIPSFVLVAQYFMKKKFPSVKLMPEFLKQDITTAKVREVVEWIWTDGINQNWIFVKNKAKFNKIIILITPGFTPSLLVQKDEKMSLYDVPSEMSFLNEKIIQFVGTKTPGERNRVYSYIDDLLTSKLSKEQFKESQREASQLISLKDLLMSAKLLEENKFPPYNFNPLLKDDFNEENARKRLKLEVEEGEINDDKTFDELVDELVQVGYISTCKSVKGHKSKDIVVIDCEMVMTEYSECARVTIMDFDEKVLYDEFVKPEHKVVDYLTEYSGITEEILKETTKTLSQVQQEILEIIHEETIIIGHGLENDLHALRLIHKNVVDTSVIFDHGKGRGWKPSLKFLAQRFLNSEIQQKLDGHDPREDALAALKLTKLKIQKGKAFGKNKLNAISLFKKLSSFNKKSAIVDSLMWHEKDVEHYIRYDSNDPDKHLSNIKESLEKADFIWTRLKTMMAYQNLKDKDEETRIKYLKEFDDQIKSIYDFCPENSLIILCSGQGDSSEFSKLIEEKLLYQNMFGSQFMNEKIAKQYLWTPEKEKLLEDAASICRKGLSAFLKMSCRSFNQEEQEKVELVLSVTEIDDFDLAVKILEENNWQVQDAINAILDNNTDKVETNDEMHAPKTTATSYIWRTIRYVSNIFYGVLETILNWIFAPIRAILPPTKHQSSEGFINYFRGKYNLEPPKFFIGTPSLMIKKAIEDSKYMIFYLHNDGIPDCDNVAKNVVASERFKEFLVENEIMIWGGDVTYSLAYDFADRILKVPKYPFFALAVATEQNRLQILSAFKGEIEKDTMIETFKERIDEFNQALVTERDNNRRRESERSIRDEQNDAYLASLRADEEKKKRKEMERIEKLNRENEAKRILEERKRKRLELKEKFKNEITDQGDICRILIRLSDGTKIQRKFKSSDTVKDLYDFLEGMDVVPLEMNYHLCTSMPKKQLLDMDVTLVKAGLCPSSILFVEENYSDSE</sequence>
<keyword evidence="6" id="KW-0539">Nucleus</keyword>
<dbReference type="GO" id="GO:0004527">
    <property type="term" value="F:exonuclease activity"/>
    <property type="evidence" value="ECO:0007669"/>
    <property type="project" value="UniProtKB-KW"/>
</dbReference>
<evidence type="ECO:0000313" key="10">
    <source>
        <dbReference type="Proteomes" id="UP000030755"/>
    </source>
</evidence>
<dbReference type="STRING" id="988480.A0A075B051"/>
<keyword evidence="4" id="KW-0378">Hydrolase</keyword>
<comment type="similarity">
    <text evidence="2">Belongs to the REXO1/REXO3 family.</text>
</comment>
<dbReference type="InterPro" id="IPR012337">
    <property type="entry name" value="RNaseH-like_sf"/>
</dbReference>
<organism evidence="9 10">
    <name type="scientific">Rozella allomycis (strain CSF55)</name>
    <dbReference type="NCBI Taxonomy" id="988480"/>
    <lineage>
        <taxon>Eukaryota</taxon>
        <taxon>Fungi</taxon>
        <taxon>Fungi incertae sedis</taxon>
        <taxon>Cryptomycota</taxon>
        <taxon>Cryptomycota incertae sedis</taxon>
        <taxon>Rozella</taxon>
    </lineage>
</organism>
<dbReference type="SUPFAM" id="SSF54236">
    <property type="entry name" value="Ubiquitin-like"/>
    <property type="match status" value="1"/>
</dbReference>
<protein>
    <submittedName>
        <fullName evidence="9">Exonuclease, RNase T/DNA polymerase III domain-containing protein</fullName>
    </submittedName>
</protein>
<name>A0A075B051_ROZAC</name>
<dbReference type="InterPro" id="IPR029071">
    <property type="entry name" value="Ubiquitin-like_domsf"/>
</dbReference>
<evidence type="ECO:0000256" key="1">
    <source>
        <dbReference type="ARBA" id="ARBA00004123"/>
    </source>
</evidence>
<dbReference type="InterPro" id="IPR036397">
    <property type="entry name" value="RNaseH_sf"/>
</dbReference>
<dbReference type="FunFam" id="3.30.420.10:FF:000031">
    <property type="entry name" value="RNA exonuclease 1"/>
    <property type="match status" value="1"/>
</dbReference>
<dbReference type="AlphaFoldDB" id="A0A075B051"/>
<dbReference type="PANTHER" id="PTHR12801:SF115">
    <property type="entry name" value="FI18136P1-RELATED"/>
    <property type="match status" value="1"/>
</dbReference>
<dbReference type="Gene3D" id="3.30.420.10">
    <property type="entry name" value="Ribonuclease H-like superfamily/Ribonuclease H"/>
    <property type="match status" value="1"/>
</dbReference>
<dbReference type="Gene3D" id="3.10.20.90">
    <property type="entry name" value="Phosphatidylinositol 3-kinase Catalytic Subunit, Chain A, domain 1"/>
    <property type="match status" value="1"/>
</dbReference>
<evidence type="ECO:0000256" key="5">
    <source>
        <dbReference type="ARBA" id="ARBA00022839"/>
    </source>
</evidence>
<evidence type="ECO:0000313" key="9">
    <source>
        <dbReference type="EMBL" id="EPZ35750.1"/>
    </source>
</evidence>